<keyword evidence="7 10" id="KW-0822">Tryptophan biosynthesis</keyword>
<evidence type="ECO:0000313" key="13">
    <source>
        <dbReference type="Proteomes" id="UP000317355"/>
    </source>
</evidence>
<evidence type="ECO:0000256" key="6">
    <source>
        <dbReference type="ARBA" id="ARBA00022605"/>
    </source>
</evidence>
<dbReference type="NCBIfam" id="NF002299">
    <property type="entry name" value="PRK01222.1-6"/>
    <property type="match status" value="1"/>
</dbReference>
<dbReference type="NCBIfam" id="NF002298">
    <property type="entry name" value="PRK01222.1-4"/>
    <property type="match status" value="1"/>
</dbReference>
<dbReference type="InterPro" id="IPR011060">
    <property type="entry name" value="RibuloseP-bd_barrel"/>
</dbReference>
<organism evidence="12 13">
    <name type="scientific">Sedimenticola thiotaurini</name>
    <dbReference type="NCBI Taxonomy" id="1543721"/>
    <lineage>
        <taxon>Bacteria</taxon>
        <taxon>Pseudomonadati</taxon>
        <taxon>Pseudomonadota</taxon>
        <taxon>Gammaproteobacteria</taxon>
        <taxon>Chromatiales</taxon>
        <taxon>Sedimenticolaceae</taxon>
        <taxon>Sedimenticola</taxon>
    </lineage>
</organism>
<dbReference type="UniPathway" id="UPA00035">
    <property type="reaction ID" value="UER00042"/>
</dbReference>
<accession>A0A558CU64</accession>
<evidence type="ECO:0000256" key="9">
    <source>
        <dbReference type="ARBA" id="ARBA00023235"/>
    </source>
</evidence>
<evidence type="ECO:0000256" key="1">
    <source>
        <dbReference type="ARBA" id="ARBA00001164"/>
    </source>
</evidence>
<dbReference type="Proteomes" id="UP000317355">
    <property type="component" value="Unassembled WGS sequence"/>
</dbReference>
<evidence type="ECO:0000256" key="4">
    <source>
        <dbReference type="ARBA" id="ARBA00012572"/>
    </source>
</evidence>
<evidence type="ECO:0000256" key="10">
    <source>
        <dbReference type="HAMAP-Rule" id="MF_00135"/>
    </source>
</evidence>
<protein>
    <recommendedName>
        <fullName evidence="5 10">N-(5'-phosphoribosyl)anthranilate isomerase</fullName>
        <shortName evidence="10">PRAI</shortName>
        <ecNumber evidence="4 10">5.3.1.24</ecNumber>
    </recommendedName>
</protein>
<evidence type="ECO:0000256" key="2">
    <source>
        <dbReference type="ARBA" id="ARBA00004664"/>
    </source>
</evidence>
<reference evidence="12 13" key="1">
    <citation type="submission" date="2019-07" db="EMBL/GenBank/DDBJ databases">
        <title>The pathways for chlorine oxyanion respiration interact through the shared metabolite chlorate.</title>
        <authorList>
            <person name="Barnum T.P."/>
            <person name="Cheng Y."/>
            <person name="Hill K.A."/>
            <person name="Lucas L.N."/>
            <person name="Carlson H.K."/>
            <person name="Coates J.D."/>
        </authorList>
    </citation>
    <scope>NUCLEOTIDE SEQUENCE [LARGE SCALE GENOMIC DNA]</scope>
    <source>
        <strain evidence="12">BK-3</strain>
    </source>
</reference>
<evidence type="ECO:0000256" key="3">
    <source>
        <dbReference type="ARBA" id="ARBA00007571"/>
    </source>
</evidence>
<proteinExistence type="inferred from homology"/>
<dbReference type="SUPFAM" id="SSF51366">
    <property type="entry name" value="Ribulose-phoshate binding barrel"/>
    <property type="match status" value="1"/>
</dbReference>
<sequence>MRTRVKICGITRTEDAMAAINAGADAIGLVFYPPSPRAVTLAQAVDIVRDLPPFITVVGLFVNPAFDELSELLQKVRLDLIQFHGDETPAMCESHDRPYIKAVRMRQEVDLLDLDKQFSSAAGLLLDSYQKGIPGGTGETFAWDRIPAEMRNRIILAGGLSAENVERAIRRIGPYAVDVSGGVEREKGIKDPAKITAFMRGVKCANRETD</sequence>
<dbReference type="InterPro" id="IPR013785">
    <property type="entry name" value="Aldolase_TIM"/>
</dbReference>
<comment type="similarity">
    <text evidence="3 10">Belongs to the TrpF family.</text>
</comment>
<dbReference type="GO" id="GO:0004640">
    <property type="term" value="F:phosphoribosylanthranilate isomerase activity"/>
    <property type="evidence" value="ECO:0007669"/>
    <property type="project" value="UniProtKB-UniRule"/>
</dbReference>
<dbReference type="Gene3D" id="3.20.20.70">
    <property type="entry name" value="Aldolase class I"/>
    <property type="match status" value="1"/>
</dbReference>
<evidence type="ECO:0000256" key="5">
    <source>
        <dbReference type="ARBA" id="ARBA00022272"/>
    </source>
</evidence>
<comment type="catalytic activity">
    <reaction evidence="1 10">
        <text>N-(5-phospho-beta-D-ribosyl)anthranilate = 1-(2-carboxyphenylamino)-1-deoxy-D-ribulose 5-phosphate</text>
        <dbReference type="Rhea" id="RHEA:21540"/>
        <dbReference type="ChEBI" id="CHEBI:18277"/>
        <dbReference type="ChEBI" id="CHEBI:58613"/>
        <dbReference type="EC" id="5.3.1.24"/>
    </reaction>
</comment>
<feature type="domain" description="N-(5'phosphoribosyl) anthranilate isomerase (PRAI)" evidence="11">
    <location>
        <begin position="5"/>
        <end position="199"/>
    </location>
</feature>
<dbReference type="PANTHER" id="PTHR42894:SF1">
    <property type="entry name" value="N-(5'-PHOSPHORIBOSYL)ANTHRANILATE ISOMERASE"/>
    <property type="match status" value="1"/>
</dbReference>
<dbReference type="InterPro" id="IPR044643">
    <property type="entry name" value="TrpF_fam"/>
</dbReference>
<dbReference type="Pfam" id="PF00697">
    <property type="entry name" value="PRAI"/>
    <property type="match status" value="1"/>
</dbReference>
<gene>
    <name evidence="10" type="primary">trpF</name>
    <name evidence="12" type="ORF">FHK82_13915</name>
</gene>
<dbReference type="CDD" id="cd00405">
    <property type="entry name" value="PRAI"/>
    <property type="match status" value="1"/>
</dbReference>
<comment type="caution">
    <text evidence="12">The sequence shown here is derived from an EMBL/GenBank/DDBJ whole genome shotgun (WGS) entry which is preliminary data.</text>
</comment>
<comment type="pathway">
    <text evidence="2 10">Amino-acid biosynthesis; L-tryptophan biosynthesis; L-tryptophan from chorismate: step 3/5.</text>
</comment>
<evidence type="ECO:0000256" key="7">
    <source>
        <dbReference type="ARBA" id="ARBA00022822"/>
    </source>
</evidence>
<keyword evidence="9 10" id="KW-0413">Isomerase</keyword>
<keyword evidence="6 10" id="KW-0028">Amino-acid biosynthesis</keyword>
<dbReference type="InterPro" id="IPR001240">
    <property type="entry name" value="PRAI_dom"/>
</dbReference>
<dbReference type="AlphaFoldDB" id="A0A558CU64"/>
<dbReference type="PANTHER" id="PTHR42894">
    <property type="entry name" value="N-(5'-PHOSPHORIBOSYL)ANTHRANILATE ISOMERASE"/>
    <property type="match status" value="1"/>
</dbReference>
<dbReference type="EC" id="5.3.1.24" evidence="4 10"/>
<dbReference type="EMBL" id="VMRY01000071">
    <property type="protein sequence ID" value="TVT52310.1"/>
    <property type="molecule type" value="Genomic_DNA"/>
</dbReference>
<dbReference type="HAMAP" id="MF_00135">
    <property type="entry name" value="PRAI"/>
    <property type="match status" value="1"/>
</dbReference>
<keyword evidence="8 10" id="KW-0057">Aromatic amino acid biosynthesis</keyword>
<evidence type="ECO:0000259" key="11">
    <source>
        <dbReference type="Pfam" id="PF00697"/>
    </source>
</evidence>
<dbReference type="GO" id="GO:0000162">
    <property type="term" value="P:L-tryptophan biosynthetic process"/>
    <property type="evidence" value="ECO:0007669"/>
    <property type="project" value="UniProtKB-UniRule"/>
</dbReference>
<evidence type="ECO:0000256" key="8">
    <source>
        <dbReference type="ARBA" id="ARBA00023141"/>
    </source>
</evidence>
<evidence type="ECO:0000313" key="12">
    <source>
        <dbReference type="EMBL" id="TVT52310.1"/>
    </source>
</evidence>
<dbReference type="FunFam" id="3.20.20.70:FF:000075">
    <property type="entry name" value="Tryptophan biosynthesis protein TRP1"/>
    <property type="match status" value="1"/>
</dbReference>
<name>A0A558CU64_9GAMM</name>